<proteinExistence type="predicted"/>
<sequence>MTAMLSDTAKDIEESEPEYNDSEYCPSNESCSESCSDDADDEDKNNKCEEPPNKSNTSLEINKSAEVPAAGTFDDKDLYIENSSKCSKDKKRNCCLFCKKLYTKIARHLETIHSNEDEVKKFSLLPKRCTERLKIIDTIRRKGNFQYNTDKNVGKGDLIVCRRPQASKNKEAKDYLPCAKCHGFFSKISLRQHFYRCTGRSSKHAKAVTILGRAILGRVHSAANKKLRSVILPVIREDDVYRVIKYDKLIILYGNKLSIKYKLQHQHDMIRAHLRLLGRFLLTIKESNKNIIDFESIYHPKFYEDVISTVNKVAGLDDEVGIYSKPTTAAMLGTLIKKVGHVLITECIKRQDDEKKALVKDFFELLTEDYGTSVNKTVMETRLQHERQKSDDLPSLDDISKLYMYLKCKRQKAFEDLTNEYTYETWLTLAECTLTSVQLFNRKRAGEIERILIVDFEQYRGIDPDTANDLFKIISLKAQEAAKKYVRFVIRGKLGRTVPVILNYNLLECVKLILHFREKAKVPAENPYIFGLPSYNRKRFKYLRACVLMRKFSEDCNAKVAHLLRGTKLRKHIATFCASMELADTEISDLANFMGHAEKIHREVYRQPIISRDILNITQHLEAAHGCNSQNTEESSTEDSSNDEADIRKENIGTAISEETSDNSSFVNTSISEIVDTSTSGITVGSKTKRRSSSPYGHTKRKRWSEDEKKVVLTAFDRVIKSGKLPSLKEIHEVIKQNPCIKHRSSPQVKTWLHNQLRKNKQSNSN</sequence>
<reference evidence="2" key="1">
    <citation type="submission" date="2024-04" db="EMBL/GenBank/DDBJ databases">
        <authorList>
            <consortium name="Molecular Ecology Group"/>
        </authorList>
    </citation>
    <scope>NUCLEOTIDE SEQUENCE</scope>
</reference>
<feature type="compositionally biased region" description="Basic residues" evidence="1">
    <location>
        <begin position="756"/>
        <end position="766"/>
    </location>
</feature>
<feature type="region of interest" description="Disordered" evidence="1">
    <location>
        <begin position="625"/>
        <end position="645"/>
    </location>
</feature>
<dbReference type="PANTHER" id="PTHR33480">
    <property type="entry name" value="SET DOMAIN-CONTAINING PROTEIN-RELATED"/>
    <property type="match status" value="1"/>
</dbReference>
<dbReference type="AlphaFoldDB" id="A0AAV2MZA0"/>
<name>A0AAV2MZA0_9HYME</name>
<feature type="region of interest" description="Disordered" evidence="1">
    <location>
        <begin position="746"/>
        <end position="766"/>
    </location>
</feature>
<dbReference type="EMBL" id="CAXIPU020001249">
    <property type="protein sequence ID" value="CAL1672962.1"/>
    <property type="molecule type" value="Genomic_DNA"/>
</dbReference>
<feature type="compositionally biased region" description="Basic residues" evidence="1">
    <location>
        <begin position="687"/>
        <end position="703"/>
    </location>
</feature>
<evidence type="ECO:0000313" key="2">
    <source>
        <dbReference type="EMBL" id="CAL1672962.1"/>
    </source>
</evidence>
<feature type="region of interest" description="Disordered" evidence="1">
    <location>
        <begin position="682"/>
        <end position="703"/>
    </location>
</feature>
<keyword evidence="3" id="KW-1185">Reference proteome</keyword>
<dbReference type="Proteomes" id="UP001497644">
    <property type="component" value="Unassembled WGS sequence"/>
</dbReference>
<organism evidence="2 3">
    <name type="scientific">Lasius platythorax</name>
    <dbReference type="NCBI Taxonomy" id="488582"/>
    <lineage>
        <taxon>Eukaryota</taxon>
        <taxon>Metazoa</taxon>
        <taxon>Ecdysozoa</taxon>
        <taxon>Arthropoda</taxon>
        <taxon>Hexapoda</taxon>
        <taxon>Insecta</taxon>
        <taxon>Pterygota</taxon>
        <taxon>Neoptera</taxon>
        <taxon>Endopterygota</taxon>
        <taxon>Hymenoptera</taxon>
        <taxon>Apocrita</taxon>
        <taxon>Aculeata</taxon>
        <taxon>Formicoidea</taxon>
        <taxon>Formicidae</taxon>
        <taxon>Formicinae</taxon>
        <taxon>Lasius</taxon>
        <taxon>Lasius</taxon>
    </lineage>
</organism>
<comment type="caution">
    <text evidence="2">The sequence shown here is derived from an EMBL/GenBank/DDBJ whole genome shotgun (WGS) entry which is preliminary data.</text>
</comment>
<dbReference type="PANTHER" id="PTHR33480:SF1">
    <property type="entry name" value="TYR RECOMBINASE DOMAIN-CONTAINING PROTEIN"/>
    <property type="match status" value="1"/>
</dbReference>
<gene>
    <name evidence="2" type="ORF">LPLAT_LOCUS14712</name>
</gene>
<accession>A0AAV2MZA0</accession>
<protein>
    <submittedName>
        <fullName evidence="2">Uncharacterized protein</fullName>
    </submittedName>
</protein>
<feature type="region of interest" description="Disordered" evidence="1">
    <location>
        <begin position="1"/>
        <end position="63"/>
    </location>
</feature>
<evidence type="ECO:0000313" key="3">
    <source>
        <dbReference type="Proteomes" id="UP001497644"/>
    </source>
</evidence>
<feature type="compositionally biased region" description="Acidic residues" evidence="1">
    <location>
        <begin position="635"/>
        <end position="644"/>
    </location>
</feature>
<evidence type="ECO:0000256" key="1">
    <source>
        <dbReference type="SAM" id="MobiDB-lite"/>
    </source>
</evidence>